<dbReference type="EMBL" id="VOBR01000014">
    <property type="protein sequence ID" value="TWP49915.1"/>
    <property type="molecule type" value="Genomic_DNA"/>
</dbReference>
<comment type="caution">
    <text evidence="1">The sequence shown here is derived from an EMBL/GenBank/DDBJ whole genome shotgun (WGS) entry which is preliminary data.</text>
</comment>
<sequence length="83" mass="9495">MSYPSSFQDPAFSEPTRAELGRLHAFLDEEPAVVVAFDTEGARSRMRCLIAAERVEVVPGIVYRYWREDLRPGERLAPWVTPE</sequence>
<dbReference type="Proteomes" id="UP000316639">
    <property type="component" value="Unassembled WGS sequence"/>
</dbReference>
<evidence type="ECO:0000313" key="2">
    <source>
        <dbReference type="Proteomes" id="UP000316639"/>
    </source>
</evidence>
<evidence type="ECO:0000313" key="1">
    <source>
        <dbReference type="EMBL" id="TWP49915.1"/>
    </source>
</evidence>
<reference evidence="1 2" key="1">
    <citation type="submission" date="2019-07" db="EMBL/GenBank/DDBJ databases">
        <title>Lentzea xizangensis sp. nov., isolated from Qinghai-Tibetan Plateau Soils.</title>
        <authorList>
            <person name="Huang J."/>
        </authorList>
    </citation>
    <scope>NUCLEOTIDE SEQUENCE [LARGE SCALE GENOMIC DNA]</scope>
    <source>
        <strain evidence="1 2">FXJ1.1311</strain>
    </source>
</reference>
<organism evidence="1 2">
    <name type="scientific">Lentzea tibetensis</name>
    <dbReference type="NCBI Taxonomy" id="2591470"/>
    <lineage>
        <taxon>Bacteria</taxon>
        <taxon>Bacillati</taxon>
        <taxon>Actinomycetota</taxon>
        <taxon>Actinomycetes</taxon>
        <taxon>Pseudonocardiales</taxon>
        <taxon>Pseudonocardiaceae</taxon>
        <taxon>Lentzea</taxon>
    </lineage>
</organism>
<dbReference type="OrthoDB" id="3375452at2"/>
<dbReference type="RefSeq" id="WP_146354016.1">
    <property type="nucleotide sequence ID" value="NZ_VOBR01000014.1"/>
</dbReference>
<accession>A0A563EQZ3</accession>
<gene>
    <name evidence="1" type="ORF">FKR81_22005</name>
</gene>
<keyword evidence="2" id="KW-1185">Reference proteome</keyword>
<name>A0A563EQZ3_9PSEU</name>
<protein>
    <submittedName>
        <fullName evidence="1">Uncharacterized protein</fullName>
    </submittedName>
</protein>
<proteinExistence type="predicted"/>
<dbReference type="AlphaFoldDB" id="A0A563EQZ3"/>